<keyword evidence="2" id="KW-1185">Reference proteome</keyword>
<dbReference type="EMBL" id="JANPWB010000005">
    <property type="protein sequence ID" value="KAJ1188827.1"/>
    <property type="molecule type" value="Genomic_DNA"/>
</dbReference>
<evidence type="ECO:0000313" key="2">
    <source>
        <dbReference type="Proteomes" id="UP001066276"/>
    </source>
</evidence>
<gene>
    <name evidence="1" type="ORF">NDU88_005584</name>
</gene>
<sequence>MVNVSRPSLPLGFPIPWVVKLAINTFRRLTLMLCSLRVQELGESWGGYFTPASSSLAARNIRRRFKGSEVRTTPRLTAALLPVSFTANRLRAGLTTPRAEGGGQGAGGRPVKLQESLRSPAGFSGAVVVR</sequence>
<protein>
    <submittedName>
        <fullName evidence="1">Uncharacterized protein</fullName>
    </submittedName>
</protein>
<reference evidence="1" key="1">
    <citation type="journal article" date="2022" name="bioRxiv">
        <title>Sequencing and chromosome-scale assembly of the giantPleurodeles waltlgenome.</title>
        <authorList>
            <person name="Brown T."/>
            <person name="Elewa A."/>
            <person name="Iarovenko S."/>
            <person name="Subramanian E."/>
            <person name="Araus A.J."/>
            <person name="Petzold A."/>
            <person name="Susuki M."/>
            <person name="Suzuki K.-i.T."/>
            <person name="Hayashi T."/>
            <person name="Toyoda A."/>
            <person name="Oliveira C."/>
            <person name="Osipova E."/>
            <person name="Leigh N.D."/>
            <person name="Simon A."/>
            <person name="Yun M.H."/>
        </authorList>
    </citation>
    <scope>NUCLEOTIDE SEQUENCE</scope>
    <source>
        <strain evidence="1">20211129_DDA</strain>
        <tissue evidence="1">Liver</tissue>
    </source>
</reference>
<dbReference type="Proteomes" id="UP001066276">
    <property type="component" value="Chromosome 3_1"/>
</dbReference>
<evidence type="ECO:0000313" key="1">
    <source>
        <dbReference type="EMBL" id="KAJ1188827.1"/>
    </source>
</evidence>
<organism evidence="1 2">
    <name type="scientific">Pleurodeles waltl</name>
    <name type="common">Iberian ribbed newt</name>
    <dbReference type="NCBI Taxonomy" id="8319"/>
    <lineage>
        <taxon>Eukaryota</taxon>
        <taxon>Metazoa</taxon>
        <taxon>Chordata</taxon>
        <taxon>Craniata</taxon>
        <taxon>Vertebrata</taxon>
        <taxon>Euteleostomi</taxon>
        <taxon>Amphibia</taxon>
        <taxon>Batrachia</taxon>
        <taxon>Caudata</taxon>
        <taxon>Salamandroidea</taxon>
        <taxon>Salamandridae</taxon>
        <taxon>Pleurodelinae</taxon>
        <taxon>Pleurodeles</taxon>
    </lineage>
</organism>
<dbReference type="AlphaFoldDB" id="A0AAV7UIF9"/>
<proteinExistence type="predicted"/>
<accession>A0AAV7UIF9</accession>
<name>A0AAV7UIF9_PLEWA</name>
<comment type="caution">
    <text evidence="1">The sequence shown here is derived from an EMBL/GenBank/DDBJ whole genome shotgun (WGS) entry which is preliminary data.</text>
</comment>